<comment type="caution">
    <text evidence="1">The sequence shown here is derived from an EMBL/GenBank/DDBJ whole genome shotgun (WGS) entry which is preliminary data.</text>
</comment>
<protein>
    <submittedName>
        <fullName evidence="1">Uncharacterized protein</fullName>
    </submittedName>
</protein>
<keyword evidence="2" id="KW-1185">Reference proteome</keyword>
<organism evidence="1 2">
    <name type="scientific">Daphnia galeata</name>
    <dbReference type="NCBI Taxonomy" id="27404"/>
    <lineage>
        <taxon>Eukaryota</taxon>
        <taxon>Metazoa</taxon>
        <taxon>Ecdysozoa</taxon>
        <taxon>Arthropoda</taxon>
        <taxon>Crustacea</taxon>
        <taxon>Branchiopoda</taxon>
        <taxon>Diplostraca</taxon>
        <taxon>Cladocera</taxon>
        <taxon>Anomopoda</taxon>
        <taxon>Daphniidae</taxon>
        <taxon>Daphnia</taxon>
    </lineage>
</organism>
<evidence type="ECO:0000313" key="2">
    <source>
        <dbReference type="Proteomes" id="UP000789390"/>
    </source>
</evidence>
<proteinExistence type="predicted"/>
<dbReference type="Proteomes" id="UP000789390">
    <property type="component" value="Unassembled WGS sequence"/>
</dbReference>
<evidence type="ECO:0000313" key="1">
    <source>
        <dbReference type="EMBL" id="CAH0099825.1"/>
    </source>
</evidence>
<dbReference type="AlphaFoldDB" id="A0A8J2R9Y4"/>
<accession>A0A8J2R9Y4</accession>
<gene>
    <name evidence="1" type="ORF">DGAL_LOCUS1983</name>
</gene>
<name>A0A8J2R9Y4_9CRUS</name>
<dbReference type="EMBL" id="CAKKLH010000025">
    <property type="protein sequence ID" value="CAH0099825.1"/>
    <property type="molecule type" value="Genomic_DNA"/>
</dbReference>
<reference evidence="1" key="1">
    <citation type="submission" date="2021-11" db="EMBL/GenBank/DDBJ databases">
        <authorList>
            <person name="Schell T."/>
        </authorList>
    </citation>
    <scope>NUCLEOTIDE SEQUENCE</scope>
    <source>
        <strain evidence="1">M5</strain>
    </source>
</reference>
<sequence>MRKFSFNFQKSCSVHPVVHSVVHEVKISEQLSPRGWYFSKFNTRTRKLEEEKEKKWKRVLPLHYPHKRH</sequence>